<name>A0A0U4ABH7_9BACT</name>
<dbReference type="RefSeq" id="WP_068193102.1">
    <property type="nucleotide sequence ID" value="NZ_CP013909.1"/>
</dbReference>
<evidence type="ECO:0000256" key="4">
    <source>
        <dbReference type="ARBA" id="ARBA00022801"/>
    </source>
</evidence>
<reference evidence="10 11" key="1">
    <citation type="submission" date="2015-12" db="EMBL/GenBank/DDBJ databases">
        <authorList>
            <person name="Shamseldin A."/>
            <person name="Moawad H."/>
            <person name="Abd El-Rahim W.M."/>
            <person name="Sadowsky M.J."/>
        </authorList>
    </citation>
    <scope>NUCLEOTIDE SEQUENCE [LARGE SCALE GENOMIC DNA]</scope>
    <source>
        <strain evidence="10 11">DG5B</strain>
    </source>
</reference>
<dbReference type="PANTHER" id="PTHR14969:SF62">
    <property type="entry name" value="DECAPRENYLPHOSPHORYL-5-PHOSPHORIBOSE PHOSPHATASE RV3807C-RELATED"/>
    <property type="match status" value="1"/>
</dbReference>
<evidence type="ECO:0000313" key="10">
    <source>
        <dbReference type="EMBL" id="ALW85564.1"/>
    </source>
</evidence>
<dbReference type="GO" id="GO:0005886">
    <property type="term" value="C:plasma membrane"/>
    <property type="evidence" value="ECO:0007669"/>
    <property type="project" value="UniProtKB-SubCell"/>
</dbReference>
<evidence type="ECO:0000256" key="3">
    <source>
        <dbReference type="ARBA" id="ARBA00022692"/>
    </source>
</evidence>
<dbReference type="InterPro" id="IPR036938">
    <property type="entry name" value="PAP2/HPO_sf"/>
</dbReference>
<dbReference type="KEGG" id="hyg:AUC43_10955"/>
<evidence type="ECO:0000256" key="1">
    <source>
        <dbReference type="ARBA" id="ARBA00004651"/>
    </source>
</evidence>
<keyword evidence="6 8" id="KW-0472">Membrane</keyword>
<dbReference type="Pfam" id="PF01569">
    <property type="entry name" value="PAP2"/>
    <property type="match status" value="1"/>
</dbReference>
<feature type="domain" description="Phosphatidic acid phosphatase type 2/haloperoxidase" evidence="9">
    <location>
        <begin position="100"/>
        <end position="207"/>
    </location>
</feature>
<gene>
    <name evidence="10" type="ORF">AUC43_10955</name>
</gene>
<accession>A0A0U4ABH7</accession>
<keyword evidence="3 8" id="KW-0812">Transmembrane</keyword>
<keyword evidence="11" id="KW-1185">Reference proteome</keyword>
<proteinExistence type="predicted"/>
<feature type="transmembrane region" description="Helical" evidence="8">
    <location>
        <begin position="98"/>
        <end position="119"/>
    </location>
</feature>
<keyword evidence="4" id="KW-0378">Hydrolase</keyword>
<evidence type="ECO:0000256" key="2">
    <source>
        <dbReference type="ARBA" id="ARBA00022475"/>
    </source>
</evidence>
<feature type="region of interest" description="Disordered" evidence="7">
    <location>
        <begin position="233"/>
        <end position="264"/>
    </location>
</feature>
<feature type="transmembrane region" description="Helical" evidence="8">
    <location>
        <begin position="72"/>
        <end position="91"/>
    </location>
</feature>
<evidence type="ECO:0000256" key="7">
    <source>
        <dbReference type="SAM" id="MobiDB-lite"/>
    </source>
</evidence>
<dbReference type="Gene3D" id="1.20.144.10">
    <property type="entry name" value="Phosphatidic acid phosphatase type 2/haloperoxidase"/>
    <property type="match status" value="2"/>
</dbReference>
<feature type="compositionally biased region" description="Low complexity" evidence="7">
    <location>
        <begin position="241"/>
        <end position="250"/>
    </location>
</feature>
<evidence type="ECO:0000313" key="11">
    <source>
        <dbReference type="Proteomes" id="UP000059542"/>
    </source>
</evidence>
<dbReference type="Proteomes" id="UP000059542">
    <property type="component" value="Chromosome"/>
</dbReference>
<dbReference type="OrthoDB" id="9773582at2"/>
<feature type="transmembrane region" description="Helical" evidence="8">
    <location>
        <begin position="192"/>
        <end position="210"/>
    </location>
</feature>
<dbReference type="InterPro" id="IPR000326">
    <property type="entry name" value="PAP2/HPO"/>
</dbReference>
<feature type="transmembrane region" description="Helical" evidence="8">
    <location>
        <begin position="139"/>
        <end position="158"/>
    </location>
</feature>
<comment type="subcellular location">
    <subcellularLocation>
        <location evidence="1">Cell membrane</location>
        <topology evidence="1">Multi-pass membrane protein</topology>
    </subcellularLocation>
</comment>
<evidence type="ECO:0000256" key="5">
    <source>
        <dbReference type="ARBA" id="ARBA00022989"/>
    </source>
</evidence>
<dbReference type="PANTHER" id="PTHR14969">
    <property type="entry name" value="SPHINGOSINE-1-PHOSPHATE PHOSPHOHYDROLASE"/>
    <property type="match status" value="1"/>
</dbReference>
<dbReference type="EMBL" id="CP013909">
    <property type="protein sequence ID" value="ALW85564.1"/>
    <property type="molecule type" value="Genomic_DNA"/>
</dbReference>
<evidence type="ECO:0000259" key="9">
    <source>
        <dbReference type="SMART" id="SM00014"/>
    </source>
</evidence>
<sequence length="264" mass="29028">MPDAANWMRVRAALRVHSVLLLALVLPWAVFAIVAKSLWQTGGFVGDRTILKLLHRHSSPVLDSLATTLTDIGDTGPMVAVGCLITIGLLWRRHYREAWVFALSVGGAMGLTQVLKALFGRPRPELWLSIKPAQHYSFPSGHAMDTAALAAAIGFLLWQYRAHWLGWTVGPLFALSVGWARMYLGVHYPSDVVAGLASSVGWVTGIHVLFSPIFTPQRRRWHQALHQQLPSVVSPPKQLPAATTETAGQTEARKITPKSWLPKS</sequence>
<organism evidence="10 11">
    <name type="scientific">Hymenobacter sedentarius</name>
    <dbReference type="NCBI Taxonomy" id="1411621"/>
    <lineage>
        <taxon>Bacteria</taxon>
        <taxon>Pseudomonadati</taxon>
        <taxon>Bacteroidota</taxon>
        <taxon>Cytophagia</taxon>
        <taxon>Cytophagales</taxon>
        <taxon>Hymenobacteraceae</taxon>
        <taxon>Hymenobacter</taxon>
    </lineage>
</organism>
<feature type="transmembrane region" description="Helical" evidence="8">
    <location>
        <begin position="165"/>
        <end position="186"/>
    </location>
</feature>
<dbReference type="SMART" id="SM00014">
    <property type="entry name" value="acidPPc"/>
    <property type="match status" value="1"/>
</dbReference>
<keyword evidence="2" id="KW-1003">Cell membrane</keyword>
<dbReference type="AlphaFoldDB" id="A0A0U4ABH7"/>
<keyword evidence="5 8" id="KW-1133">Transmembrane helix</keyword>
<dbReference type="CDD" id="cd03392">
    <property type="entry name" value="PAP2_like_2"/>
    <property type="match status" value="1"/>
</dbReference>
<evidence type="ECO:0000256" key="8">
    <source>
        <dbReference type="SAM" id="Phobius"/>
    </source>
</evidence>
<dbReference type="SUPFAM" id="SSF48317">
    <property type="entry name" value="Acid phosphatase/Vanadium-dependent haloperoxidase"/>
    <property type="match status" value="1"/>
</dbReference>
<protein>
    <recommendedName>
        <fullName evidence="9">Phosphatidic acid phosphatase type 2/haloperoxidase domain-containing protein</fullName>
    </recommendedName>
</protein>
<evidence type="ECO:0000256" key="6">
    <source>
        <dbReference type="ARBA" id="ARBA00023136"/>
    </source>
</evidence>
<dbReference type="GO" id="GO:0016787">
    <property type="term" value="F:hydrolase activity"/>
    <property type="evidence" value="ECO:0007669"/>
    <property type="project" value="UniProtKB-KW"/>
</dbReference>